<feature type="compositionally biased region" description="Acidic residues" evidence="1">
    <location>
        <begin position="87"/>
        <end position="98"/>
    </location>
</feature>
<gene>
    <name evidence="2" type="ORF">NDU88_003902</name>
</gene>
<sequence length="98" mass="11024">MKQLQGTVCKVVKSCTEIEGKLSSIEERTSVVEGEIEALRVEEAGSAENREPEKGEELEWKETEVARSGEPEVATSEETEKRQGTELTEEDHEESEER</sequence>
<proteinExistence type="predicted"/>
<evidence type="ECO:0000313" key="3">
    <source>
        <dbReference type="Proteomes" id="UP001066276"/>
    </source>
</evidence>
<reference evidence="2" key="1">
    <citation type="journal article" date="2022" name="bioRxiv">
        <title>Sequencing and chromosome-scale assembly of the giantPleurodeles waltlgenome.</title>
        <authorList>
            <person name="Brown T."/>
            <person name="Elewa A."/>
            <person name="Iarovenko S."/>
            <person name="Subramanian E."/>
            <person name="Araus A.J."/>
            <person name="Petzold A."/>
            <person name="Susuki M."/>
            <person name="Suzuki K.-i.T."/>
            <person name="Hayashi T."/>
            <person name="Toyoda A."/>
            <person name="Oliveira C."/>
            <person name="Osipova E."/>
            <person name="Leigh N.D."/>
            <person name="Simon A."/>
            <person name="Yun M.H."/>
        </authorList>
    </citation>
    <scope>NUCLEOTIDE SEQUENCE</scope>
    <source>
        <strain evidence="2">20211129_DDA</strain>
        <tissue evidence="2">Liver</tissue>
    </source>
</reference>
<evidence type="ECO:0000256" key="1">
    <source>
        <dbReference type="SAM" id="MobiDB-lite"/>
    </source>
</evidence>
<evidence type="ECO:0000313" key="2">
    <source>
        <dbReference type="EMBL" id="KAJ1151115.1"/>
    </source>
</evidence>
<dbReference type="AlphaFoldDB" id="A0AAV7RJW0"/>
<keyword evidence="3" id="KW-1185">Reference proteome</keyword>
<accession>A0AAV7RJW0</accession>
<name>A0AAV7RJW0_PLEWA</name>
<dbReference type="Proteomes" id="UP001066276">
    <property type="component" value="Chromosome 5"/>
</dbReference>
<feature type="compositionally biased region" description="Basic and acidic residues" evidence="1">
    <location>
        <begin position="42"/>
        <end position="70"/>
    </location>
</feature>
<feature type="region of interest" description="Disordered" evidence="1">
    <location>
        <begin position="42"/>
        <end position="98"/>
    </location>
</feature>
<comment type="caution">
    <text evidence="2">The sequence shown here is derived from an EMBL/GenBank/DDBJ whole genome shotgun (WGS) entry which is preliminary data.</text>
</comment>
<dbReference type="EMBL" id="JANPWB010000009">
    <property type="protein sequence ID" value="KAJ1151115.1"/>
    <property type="molecule type" value="Genomic_DNA"/>
</dbReference>
<protein>
    <submittedName>
        <fullName evidence="2">Uncharacterized protein</fullName>
    </submittedName>
</protein>
<organism evidence="2 3">
    <name type="scientific">Pleurodeles waltl</name>
    <name type="common">Iberian ribbed newt</name>
    <dbReference type="NCBI Taxonomy" id="8319"/>
    <lineage>
        <taxon>Eukaryota</taxon>
        <taxon>Metazoa</taxon>
        <taxon>Chordata</taxon>
        <taxon>Craniata</taxon>
        <taxon>Vertebrata</taxon>
        <taxon>Euteleostomi</taxon>
        <taxon>Amphibia</taxon>
        <taxon>Batrachia</taxon>
        <taxon>Caudata</taxon>
        <taxon>Salamandroidea</taxon>
        <taxon>Salamandridae</taxon>
        <taxon>Pleurodelinae</taxon>
        <taxon>Pleurodeles</taxon>
    </lineage>
</organism>